<protein>
    <submittedName>
        <fullName evidence="1">Uncharacterized protein</fullName>
    </submittedName>
</protein>
<gene>
    <name evidence="1" type="ORF">ACFSB2_12985</name>
</gene>
<reference evidence="2" key="1">
    <citation type="journal article" date="2019" name="Int. J. Syst. Evol. Microbiol.">
        <title>The Global Catalogue of Microorganisms (GCM) 10K type strain sequencing project: providing services to taxonomists for standard genome sequencing and annotation.</title>
        <authorList>
            <consortium name="The Broad Institute Genomics Platform"/>
            <consortium name="The Broad Institute Genome Sequencing Center for Infectious Disease"/>
            <person name="Wu L."/>
            <person name="Ma J."/>
        </authorList>
    </citation>
    <scope>NUCLEOTIDE SEQUENCE [LARGE SCALE GENOMIC DNA]</scope>
    <source>
        <strain evidence="2">CGMCC 1.12286</strain>
    </source>
</reference>
<dbReference type="RefSeq" id="WP_377943495.1">
    <property type="nucleotide sequence ID" value="NZ_JBHUCX010000031.1"/>
</dbReference>
<proteinExistence type="predicted"/>
<dbReference type="EMBL" id="JBHUCX010000031">
    <property type="protein sequence ID" value="MFD1675610.1"/>
    <property type="molecule type" value="Genomic_DNA"/>
</dbReference>
<accession>A0ABW4JK56</accession>
<sequence length="95" mass="10960">MVRMTAKGRRLVREATGEVRPKRLPVGTLKEWHWRALSTAYTAAESGVYDECGDYGGISWKTWLRLREYKHKGENRPFIKEVEIGGSSSYNRITL</sequence>
<evidence type="ECO:0000313" key="1">
    <source>
        <dbReference type="EMBL" id="MFD1675610.1"/>
    </source>
</evidence>
<organism evidence="1 2">
    <name type="scientific">Alicyclobacillus fodiniaquatilis</name>
    <dbReference type="NCBI Taxonomy" id="1661150"/>
    <lineage>
        <taxon>Bacteria</taxon>
        <taxon>Bacillati</taxon>
        <taxon>Bacillota</taxon>
        <taxon>Bacilli</taxon>
        <taxon>Bacillales</taxon>
        <taxon>Alicyclobacillaceae</taxon>
        <taxon>Alicyclobacillus</taxon>
    </lineage>
</organism>
<comment type="caution">
    <text evidence="1">The sequence shown here is derived from an EMBL/GenBank/DDBJ whole genome shotgun (WGS) entry which is preliminary data.</text>
</comment>
<name>A0ABW4JK56_9BACL</name>
<keyword evidence="2" id="KW-1185">Reference proteome</keyword>
<evidence type="ECO:0000313" key="2">
    <source>
        <dbReference type="Proteomes" id="UP001597079"/>
    </source>
</evidence>
<dbReference type="Proteomes" id="UP001597079">
    <property type="component" value="Unassembled WGS sequence"/>
</dbReference>